<feature type="domain" description="PID" evidence="1">
    <location>
        <begin position="21"/>
        <end position="158"/>
    </location>
</feature>
<dbReference type="PANTHER" id="PTHR16265:SF1">
    <property type="entry name" value="PTB-CONTAINING, CUBILIN AND LRP1-INTERACTING PROTEIN"/>
    <property type="match status" value="1"/>
</dbReference>
<dbReference type="InterPro" id="IPR011993">
    <property type="entry name" value="PH-like_dom_sf"/>
</dbReference>
<evidence type="ECO:0000313" key="2">
    <source>
        <dbReference type="EMBL" id="RMX60909.1"/>
    </source>
</evidence>
<dbReference type="SUPFAM" id="SSF50729">
    <property type="entry name" value="PH domain-like"/>
    <property type="match status" value="1"/>
</dbReference>
<dbReference type="CDD" id="cd00934">
    <property type="entry name" value="PTB"/>
    <property type="match status" value="1"/>
</dbReference>
<comment type="caution">
    <text evidence="2">The sequence shown here is derived from an EMBL/GenBank/DDBJ whole genome shotgun (WGS) entry which is preliminary data.</text>
</comment>
<dbReference type="SMART" id="SM00462">
    <property type="entry name" value="PTB"/>
    <property type="match status" value="1"/>
</dbReference>
<reference evidence="2 3" key="1">
    <citation type="journal article" date="2018" name="Sci. Rep.">
        <title>Comparative analysis of the Pocillopora damicornis genome highlights role of immune system in coral evolution.</title>
        <authorList>
            <person name="Cunning R."/>
            <person name="Bay R.A."/>
            <person name="Gillette P."/>
            <person name="Baker A.C."/>
            <person name="Traylor-Knowles N."/>
        </authorList>
    </citation>
    <scope>NUCLEOTIDE SEQUENCE [LARGE SCALE GENOMIC DNA]</scope>
    <source>
        <strain evidence="2">RSMAS</strain>
        <tissue evidence="2">Whole animal</tissue>
    </source>
</reference>
<dbReference type="InterPro" id="IPR006020">
    <property type="entry name" value="PTB/PI_dom"/>
</dbReference>
<dbReference type="Gene3D" id="2.30.29.30">
    <property type="entry name" value="Pleckstrin-homology domain (PH domain)/Phosphotyrosine-binding domain (PTB)"/>
    <property type="match status" value="1"/>
</dbReference>
<dbReference type="InterPro" id="IPR039112">
    <property type="entry name" value="PID1"/>
</dbReference>
<evidence type="ECO:0000313" key="3">
    <source>
        <dbReference type="Proteomes" id="UP000275408"/>
    </source>
</evidence>
<dbReference type="STRING" id="46731.A0A3M6V4W2"/>
<dbReference type="EMBL" id="RCHS01000098">
    <property type="protein sequence ID" value="RMX60909.1"/>
    <property type="molecule type" value="Genomic_DNA"/>
</dbReference>
<name>A0A3M6V4W2_POCDA</name>
<organism evidence="2 3">
    <name type="scientific">Pocillopora damicornis</name>
    <name type="common">Cauliflower coral</name>
    <name type="synonym">Millepora damicornis</name>
    <dbReference type="NCBI Taxonomy" id="46731"/>
    <lineage>
        <taxon>Eukaryota</taxon>
        <taxon>Metazoa</taxon>
        <taxon>Cnidaria</taxon>
        <taxon>Anthozoa</taxon>
        <taxon>Hexacorallia</taxon>
        <taxon>Scleractinia</taxon>
        <taxon>Astrocoeniina</taxon>
        <taxon>Pocilloporidae</taxon>
        <taxon>Pocillopora</taxon>
    </lineage>
</organism>
<sequence>MESLKEKLGGFGLRSDSCTFVLESEFRVSYLGFCMNTREGVEGIRAAVEEIKKTASHECCRNTTQTNCIKISTKGLCLMERKREKDTLLTFIPLRNISYGFINEKDNNVFAFNHHVSKNHVECHAVVCESALKAREINEALYASFRTDHFETLRKEREKMRECLQSDAIRELKERKPNMN</sequence>
<dbReference type="OMA" id="NERIFCW"/>
<evidence type="ECO:0000259" key="1">
    <source>
        <dbReference type="SMART" id="SM00462"/>
    </source>
</evidence>
<dbReference type="GO" id="GO:0042127">
    <property type="term" value="P:regulation of cell population proliferation"/>
    <property type="evidence" value="ECO:0007669"/>
    <property type="project" value="InterPro"/>
</dbReference>
<dbReference type="Proteomes" id="UP000275408">
    <property type="component" value="Unassembled WGS sequence"/>
</dbReference>
<dbReference type="GO" id="GO:0046627">
    <property type="term" value="P:negative regulation of insulin receptor signaling pathway"/>
    <property type="evidence" value="ECO:0007669"/>
    <property type="project" value="InterPro"/>
</dbReference>
<dbReference type="GO" id="GO:0051881">
    <property type="term" value="P:regulation of mitochondrial membrane potential"/>
    <property type="evidence" value="ECO:0007669"/>
    <property type="project" value="InterPro"/>
</dbReference>
<dbReference type="Pfam" id="PF00640">
    <property type="entry name" value="PID"/>
    <property type="match status" value="1"/>
</dbReference>
<protein>
    <recommendedName>
        <fullName evidence="1">PID domain-containing protein</fullName>
    </recommendedName>
</protein>
<keyword evidence="3" id="KW-1185">Reference proteome</keyword>
<proteinExistence type="predicted"/>
<dbReference type="AlphaFoldDB" id="A0A3M6V4W2"/>
<accession>A0A3M6V4W2</accession>
<gene>
    <name evidence="2" type="ORF">pdam_00003466</name>
</gene>
<dbReference type="PANTHER" id="PTHR16265">
    <property type="entry name" value="PTB-CONTAINING, CUBILIN AND LRP1-INTERACTING PROTEIN"/>
    <property type="match status" value="1"/>
</dbReference>
<dbReference type="OrthoDB" id="5953019at2759"/>